<feature type="domain" description="HTH deoR-type" evidence="4">
    <location>
        <begin position="3"/>
        <end position="58"/>
    </location>
</feature>
<dbReference type="InterPro" id="IPR018356">
    <property type="entry name" value="Tscrpt_reg_HTH_DeoR_CS"/>
</dbReference>
<dbReference type="GO" id="GO:0003677">
    <property type="term" value="F:DNA binding"/>
    <property type="evidence" value="ECO:0007669"/>
    <property type="project" value="UniProtKB-KW"/>
</dbReference>
<evidence type="ECO:0000313" key="6">
    <source>
        <dbReference type="Proteomes" id="UP001595756"/>
    </source>
</evidence>
<keyword evidence="2 5" id="KW-0238">DNA-binding</keyword>
<sequence>MWSEARHQKIRLLLQRHGRITTEDTIRELGVSRETVRRDFLELEALGLLQRVHGGAVHLSDEPPIDKRNTIHIAAKKAIVRAVAQRLRTPVTLFMDAGSTTTLLARELSQLSGLTLITNSLSAAACFTELPGNPDNQIIILPGVLNTALSSTSGASTILQIQTFHADIALLSPVAVNARQGAASFLHDEALIARAMSEGADQTWILADHSKIGAASRETYCPAERIDRLFCNSQARQTEGFEALQAKVGEVVLA</sequence>
<dbReference type="PROSITE" id="PS00894">
    <property type="entry name" value="HTH_DEOR_1"/>
    <property type="match status" value="1"/>
</dbReference>
<evidence type="ECO:0000313" key="5">
    <source>
        <dbReference type="EMBL" id="MFC4297194.1"/>
    </source>
</evidence>
<accession>A0ABV8RWQ1</accession>
<dbReference type="PROSITE" id="PS51000">
    <property type="entry name" value="HTH_DEOR_2"/>
    <property type="match status" value="1"/>
</dbReference>
<dbReference type="InterPro" id="IPR036388">
    <property type="entry name" value="WH-like_DNA-bd_sf"/>
</dbReference>
<dbReference type="EMBL" id="JBHSDY010000002">
    <property type="protein sequence ID" value="MFC4297194.1"/>
    <property type="molecule type" value="Genomic_DNA"/>
</dbReference>
<name>A0ABV8RWQ1_9BURK</name>
<dbReference type="PANTHER" id="PTHR30363:SF44">
    <property type="entry name" value="AGA OPERON TRANSCRIPTIONAL REPRESSOR-RELATED"/>
    <property type="match status" value="1"/>
</dbReference>
<keyword evidence="1" id="KW-0805">Transcription regulation</keyword>
<dbReference type="PANTHER" id="PTHR30363">
    <property type="entry name" value="HTH-TYPE TRANSCRIPTIONAL REGULATOR SRLR-RELATED"/>
    <property type="match status" value="1"/>
</dbReference>
<dbReference type="Gene3D" id="1.10.10.10">
    <property type="entry name" value="Winged helix-like DNA-binding domain superfamily/Winged helix DNA-binding domain"/>
    <property type="match status" value="1"/>
</dbReference>
<dbReference type="InterPro" id="IPR037171">
    <property type="entry name" value="NagB/RpiA_transferase-like"/>
</dbReference>
<dbReference type="InterPro" id="IPR001034">
    <property type="entry name" value="DeoR_HTH"/>
</dbReference>
<comment type="caution">
    <text evidence="5">The sequence shown here is derived from an EMBL/GenBank/DDBJ whole genome shotgun (WGS) entry which is preliminary data.</text>
</comment>
<evidence type="ECO:0000259" key="4">
    <source>
        <dbReference type="PROSITE" id="PS51000"/>
    </source>
</evidence>
<dbReference type="Pfam" id="PF00455">
    <property type="entry name" value="DeoRC"/>
    <property type="match status" value="1"/>
</dbReference>
<dbReference type="InterPro" id="IPR036390">
    <property type="entry name" value="WH_DNA-bd_sf"/>
</dbReference>
<dbReference type="SMART" id="SM01134">
    <property type="entry name" value="DeoRC"/>
    <property type="match status" value="1"/>
</dbReference>
<dbReference type="PRINTS" id="PR00037">
    <property type="entry name" value="HTHLACR"/>
</dbReference>
<dbReference type="RefSeq" id="WP_376811752.1">
    <property type="nucleotide sequence ID" value="NZ_JBHSDY010000002.1"/>
</dbReference>
<dbReference type="Proteomes" id="UP001595756">
    <property type="component" value="Unassembled WGS sequence"/>
</dbReference>
<organism evidence="5 6">
    <name type="scientific">Castellaniella hirudinis</name>
    <dbReference type="NCBI Taxonomy" id="1144617"/>
    <lineage>
        <taxon>Bacteria</taxon>
        <taxon>Pseudomonadati</taxon>
        <taxon>Pseudomonadota</taxon>
        <taxon>Betaproteobacteria</taxon>
        <taxon>Burkholderiales</taxon>
        <taxon>Alcaligenaceae</taxon>
        <taxon>Castellaniella</taxon>
    </lineage>
</organism>
<protein>
    <submittedName>
        <fullName evidence="5">DeoR/GlpR family DNA-binding transcription regulator</fullName>
    </submittedName>
</protein>
<evidence type="ECO:0000256" key="1">
    <source>
        <dbReference type="ARBA" id="ARBA00023015"/>
    </source>
</evidence>
<evidence type="ECO:0000256" key="2">
    <source>
        <dbReference type="ARBA" id="ARBA00023125"/>
    </source>
</evidence>
<gene>
    <name evidence="5" type="ORF">ACFO0J_03965</name>
</gene>
<keyword evidence="3" id="KW-0804">Transcription</keyword>
<proteinExistence type="predicted"/>
<dbReference type="SUPFAM" id="SSF100950">
    <property type="entry name" value="NagB/RpiA/CoA transferase-like"/>
    <property type="match status" value="1"/>
</dbReference>
<keyword evidence="6" id="KW-1185">Reference proteome</keyword>
<evidence type="ECO:0000256" key="3">
    <source>
        <dbReference type="ARBA" id="ARBA00023163"/>
    </source>
</evidence>
<dbReference type="SUPFAM" id="SSF46785">
    <property type="entry name" value="Winged helix' DNA-binding domain"/>
    <property type="match status" value="1"/>
</dbReference>
<dbReference type="InterPro" id="IPR050313">
    <property type="entry name" value="Carb_Metab_HTH_regulators"/>
</dbReference>
<dbReference type="Pfam" id="PF08220">
    <property type="entry name" value="HTH_DeoR"/>
    <property type="match status" value="1"/>
</dbReference>
<reference evidence="6" key="1">
    <citation type="journal article" date="2019" name="Int. J. Syst. Evol. Microbiol.">
        <title>The Global Catalogue of Microorganisms (GCM) 10K type strain sequencing project: providing services to taxonomists for standard genome sequencing and annotation.</title>
        <authorList>
            <consortium name="The Broad Institute Genomics Platform"/>
            <consortium name="The Broad Institute Genome Sequencing Center for Infectious Disease"/>
            <person name="Wu L."/>
            <person name="Ma J."/>
        </authorList>
    </citation>
    <scope>NUCLEOTIDE SEQUENCE [LARGE SCALE GENOMIC DNA]</scope>
    <source>
        <strain evidence="6">CGMCC 1.19029</strain>
    </source>
</reference>
<dbReference type="SMART" id="SM00420">
    <property type="entry name" value="HTH_DEOR"/>
    <property type="match status" value="1"/>
</dbReference>
<dbReference type="InterPro" id="IPR014036">
    <property type="entry name" value="DeoR-like_C"/>
</dbReference>